<reference evidence="2 3" key="1">
    <citation type="submission" date="2022-10" db="EMBL/GenBank/DDBJ databases">
        <title>Draft genome sequence of Streptomyces sp. YSPA8.</title>
        <authorList>
            <person name="Moriuchi R."/>
            <person name="Dohra H."/>
            <person name="Yamamura H."/>
            <person name="Kodani S."/>
        </authorList>
    </citation>
    <scope>NUCLEOTIDE SEQUENCE [LARGE SCALE GENOMIC DNA]</scope>
    <source>
        <strain evidence="2 3">YSPA8</strain>
    </source>
</reference>
<keyword evidence="3" id="KW-1185">Reference proteome</keyword>
<dbReference type="RefSeq" id="WP_323447499.1">
    <property type="nucleotide sequence ID" value="NZ_BSBI01000005.1"/>
</dbReference>
<accession>A0ABQ5NZ14</accession>
<dbReference type="EMBL" id="BSBI01000005">
    <property type="protein sequence ID" value="GLF95435.1"/>
    <property type="molecule type" value="Genomic_DNA"/>
</dbReference>
<proteinExistence type="predicted"/>
<organism evidence="2 3">
    <name type="scientific">Streptomyces yaizuensis</name>
    <dbReference type="NCBI Taxonomy" id="2989713"/>
    <lineage>
        <taxon>Bacteria</taxon>
        <taxon>Bacillati</taxon>
        <taxon>Actinomycetota</taxon>
        <taxon>Actinomycetes</taxon>
        <taxon>Kitasatosporales</taxon>
        <taxon>Streptomycetaceae</taxon>
        <taxon>Streptomyces</taxon>
    </lineage>
</organism>
<comment type="caution">
    <text evidence="2">The sequence shown here is derived from an EMBL/GenBank/DDBJ whole genome shotgun (WGS) entry which is preliminary data.</text>
</comment>
<evidence type="ECO:0000313" key="3">
    <source>
        <dbReference type="Proteomes" id="UP001291653"/>
    </source>
</evidence>
<protein>
    <submittedName>
        <fullName evidence="2">Uncharacterized protein</fullName>
    </submittedName>
</protein>
<evidence type="ECO:0000256" key="1">
    <source>
        <dbReference type="SAM" id="MobiDB-lite"/>
    </source>
</evidence>
<dbReference type="Proteomes" id="UP001291653">
    <property type="component" value="Unassembled WGS sequence"/>
</dbReference>
<feature type="region of interest" description="Disordered" evidence="1">
    <location>
        <begin position="1"/>
        <end position="74"/>
    </location>
</feature>
<evidence type="ECO:0000313" key="2">
    <source>
        <dbReference type="EMBL" id="GLF95435.1"/>
    </source>
</evidence>
<gene>
    <name evidence="2" type="ORF">SYYSPA8_14080</name>
</gene>
<sequence>MAFEQHWAGTGAGALDREAGADAAAATSTRLNGVPDGPGPGGGAPDLVSTPAQKSAAARTIETELEPGTRKAGDVADAATGKAVSGFTGWATAAGLKTVQETWEKQVKTLNARLASEKGALRAASTTLTTTDMGQRGRINSVRSNFDTY</sequence>
<name>A0ABQ5NZ14_9ACTN</name>